<reference evidence="7 8" key="1">
    <citation type="submission" date="2016-03" db="EMBL/GenBank/DDBJ databases">
        <title>Cyphomyrmex costatus WGS genome.</title>
        <authorList>
            <person name="Nygaard S."/>
            <person name="Hu H."/>
            <person name="Boomsma J."/>
            <person name="Zhang G."/>
        </authorList>
    </citation>
    <scope>NUCLEOTIDE SEQUENCE [LARGE SCALE GENOMIC DNA]</scope>
    <source>
        <strain evidence="7">MS0001</strain>
        <tissue evidence="7">Whole body</tissue>
    </source>
</reference>
<keyword evidence="1 6" id="KW-0378">Hydrolase</keyword>
<comment type="catalytic activity">
    <reaction evidence="5 6">
        <text>queuosine 5'-phosphate + H2O = queuine + D-ribose 5-phosphate</text>
        <dbReference type="Rhea" id="RHEA:75387"/>
        <dbReference type="ChEBI" id="CHEBI:15377"/>
        <dbReference type="ChEBI" id="CHEBI:17433"/>
        <dbReference type="ChEBI" id="CHEBI:78346"/>
        <dbReference type="ChEBI" id="CHEBI:194371"/>
    </reaction>
    <physiologicalReaction direction="left-to-right" evidence="5 6">
        <dbReference type="Rhea" id="RHEA:75388"/>
    </physiologicalReaction>
</comment>
<proteinExistence type="inferred from homology"/>
<protein>
    <recommendedName>
        <fullName evidence="3 6">Queuosine 5'-phosphate N-glycosylase/hydrolase</fullName>
        <ecNumber evidence="6">3.2.2.-</ecNumber>
    </recommendedName>
    <alternativeName>
        <fullName evidence="4 6">Queuosine-nucleotide N-glycosylase/hydrolase</fullName>
    </alternativeName>
</protein>
<comment type="function">
    <text evidence="6">Catalyzes the hydrolysis of queuosine 5'-phosphate, releasing the nucleobase queuine (q). Is required for salvage of queuine from exogenous queuosine (Q) that is imported and then converted to queuosine 5'-phosphate intracellularly.</text>
</comment>
<dbReference type="Pfam" id="PF10343">
    <property type="entry name" value="Q_salvage"/>
    <property type="match status" value="1"/>
</dbReference>
<dbReference type="AlphaFoldDB" id="A0A195C8H5"/>
<gene>
    <name evidence="7" type="ORF">ALC62_12843</name>
</gene>
<evidence type="ECO:0000256" key="4">
    <source>
        <dbReference type="ARBA" id="ARBA00035393"/>
    </source>
</evidence>
<dbReference type="GO" id="GO:0006400">
    <property type="term" value="P:tRNA modification"/>
    <property type="evidence" value="ECO:0007669"/>
    <property type="project" value="TreeGrafter"/>
</dbReference>
<sequence length="412" mass="48830">MQSQNQQNIDTMQYVVINSQDVFINMKELTQLVAEVITYISHNYDNKNFNAIAFNYVRLSSEFHPDKNDKRAADWLFVLNTLNFALWTQENMKEWKVNGLTGYMALCAAIKRAIDDGKPMWDPKFYTTLNKAEMIRIFQGDDNTIIPHICRRLIILQEVGYILLNSYNGTFANCIKSCKHDAIQLMITIHNTFPSYYDMATYDERSVYLYTKAWTLVTDVWAYFDLKHELYIEIKKKKYSTIFADYRVLHVFNHFNVLVYSKNFLNKLKKKIRLYTKAKLLISDLRTYFPISSKSSMKTTSLLIDYRAIQVLLYFEAISYTENFQFLLRNGIILHYGDRKELEIRCCLTYAVQLVCDEVWKMYVENKGRMAQNTQMSHILTVVDNFIFQYQMKHNDHLMATVPFHYVKNTIY</sequence>
<dbReference type="PANTHER" id="PTHR21314">
    <property type="entry name" value="QUEUOSINE 5'-PHOSPHATE N-GLYCOSYLASE_HYDROLASE-RELATED"/>
    <property type="match status" value="1"/>
</dbReference>
<dbReference type="EC" id="3.2.2.-" evidence="6"/>
<name>A0A195C8H5_9HYME</name>
<evidence type="ECO:0000313" key="7">
    <source>
        <dbReference type="EMBL" id="KYM96476.1"/>
    </source>
</evidence>
<dbReference type="EMBL" id="KQ978205">
    <property type="protein sequence ID" value="KYM96476.1"/>
    <property type="molecule type" value="Genomic_DNA"/>
</dbReference>
<keyword evidence="8" id="KW-1185">Reference proteome</keyword>
<evidence type="ECO:0000256" key="6">
    <source>
        <dbReference type="RuleBase" id="RU365002"/>
    </source>
</evidence>
<dbReference type="InterPro" id="IPR019438">
    <property type="entry name" value="Q_salvage"/>
</dbReference>
<evidence type="ECO:0000256" key="5">
    <source>
        <dbReference type="ARBA" id="ARBA00048204"/>
    </source>
</evidence>
<accession>A0A195C8H5</accession>
<comment type="similarity">
    <text evidence="2 6">Belongs to the QNG1 protein family.</text>
</comment>
<dbReference type="Proteomes" id="UP000078542">
    <property type="component" value="Unassembled WGS sequence"/>
</dbReference>
<evidence type="ECO:0000256" key="1">
    <source>
        <dbReference type="ARBA" id="ARBA00022801"/>
    </source>
</evidence>
<organism evidence="7 8">
    <name type="scientific">Cyphomyrmex costatus</name>
    <dbReference type="NCBI Taxonomy" id="456900"/>
    <lineage>
        <taxon>Eukaryota</taxon>
        <taxon>Metazoa</taxon>
        <taxon>Ecdysozoa</taxon>
        <taxon>Arthropoda</taxon>
        <taxon>Hexapoda</taxon>
        <taxon>Insecta</taxon>
        <taxon>Pterygota</taxon>
        <taxon>Neoptera</taxon>
        <taxon>Endopterygota</taxon>
        <taxon>Hymenoptera</taxon>
        <taxon>Apocrita</taxon>
        <taxon>Aculeata</taxon>
        <taxon>Formicoidea</taxon>
        <taxon>Formicidae</taxon>
        <taxon>Myrmicinae</taxon>
        <taxon>Cyphomyrmex</taxon>
    </lineage>
</organism>
<dbReference type="GO" id="GO:0016787">
    <property type="term" value="F:hydrolase activity"/>
    <property type="evidence" value="ECO:0007669"/>
    <property type="project" value="UniProtKB-KW"/>
</dbReference>
<evidence type="ECO:0000313" key="8">
    <source>
        <dbReference type="Proteomes" id="UP000078542"/>
    </source>
</evidence>
<dbReference type="PANTHER" id="PTHR21314:SF0">
    <property type="entry name" value="QUEUOSINE 5'-PHOSPHATE N-GLYCOSYLASE_HYDROLASE"/>
    <property type="match status" value="1"/>
</dbReference>
<dbReference type="STRING" id="456900.A0A195C8H5"/>
<evidence type="ECO:0000256" key="2">
    <source>
        <dbReference type="ARBA" id="ARBA00035119"/>
    </source>
</evidence>
<evidence type="ECO:0000256" key="3">
    <source>
        <dbReference type="ARBA" id="ARBA00035306"/>
    </source>
</evidence>